<evidence type="ECO:0000313" key="2">
    <source>
        <dbReference type="EMBL" id="PWN94898.1"/>
    </source>
</evidence>
<name>A0A316Z1Q6_9BASI</name>
<evidence type="ECO:0000256" key="1">
    <source>
        <dbReference type="SAM" id="MobiDB-lite"/>
    </source>
</evidence>
<proteinExistence type="predicted"/>
<dbReference type="AlphaFoldDB" id="A0A316Z1Q6"/>
<gene>
    <name evidence="2" type="ORF">FA09DRAFT_162616</name>
</gene>
<dbReference type="GeneID" id="37266790"/>
<dbReference type="RefSeq" id="XP_025595177.1">
    <property type="nucleotide sequence ID" value="XM_025739244.1"/>
</dbReference>
<dbReference type="EMBL" id="KZ819308">
    <property type="protein sequence ID" value="PWN94898.1"/>
    <property type="molecule type" value="Genomic_DNA"/>
</dbReference>
<feature type="region of interest" description="Disordered" evidence="1">
    <location>
        <begin position="168"/>
        <end position="193"/>
    </location>
</feature>
<dbReference type="Proteomes" id="UP000245946">
    <property type="component" value="Unassembled WGS sequence"/>
</dbReference>
<accession>A0A316Z1Q6</accession>
<reference evidence="2 3" key="1">
    <citation type="journal article" date="2018" name="Mol. Biol. Evol.">
        <title>Broad Genomic Sampling Reveals a Smut Pathogenic Ancestry of the Fungal Clade Ustilaginomycotina.</title>
        <authorList>
            <person name="Kijpornyongpan T."/>
            <person name="Mondo S.J."/>
            <person name="Barry K."/>
            <person name="Sandor L."/>
            <person name="Lee J."/>
            <person name="Lipzen A."/>
            <person name="Pangilinan J."/>
            <person name="LaButti K."/>
            <person name="Hainaut M."/>
            <person name="Henrissat B."/>
            <person name="Grigoriev I.V."/>
            <person name="Spatafora J.W."/>
            <person name="Aime M.C."/>
        </authorList>
    </citation>
    <scope>NUCLEOTIDE SEQUENCE [LARGE SCALE GENOMIC DNA]</scope>
    <source>
        <strain evidence="2 3">MCA 4186</strain>
    </source>
</reference>
<evidence type="ECO:0000313" key="3">
    <source>
        <dbReference type="Proteomes" id="UP000245946"/>
    </source>
</evidence>
<protein>
    <submittedName>
        <fullName evidence="2">Uncharacterized protein</fullName>
    </submittedName>
</protein>
<sequence>MSPCRASLTPIRLPAPVGNPEAAAGLQDLANELHRLHHVRKETSQPIFSTAHSAYELQTGFYDYTRAILVHPDEAFAANAPLKARLENALRAKLQVSLGEVSCRALVKTLASYFKFANSPAPAVPTAWNKAVDAEENVLWLCHCIRYLPRHVVATLLRISQQNGGAEEREAALRSADLPEPLKDPIPTMLASEPLHGRHDDVAGLAHPTAPLSGCQRV</sequence>
<organism evidence="2 3">
    <name type="scientific">Tilletiopsis washingtonensis</name>
    <dbReference type="NCBI Taxonomy" id="58919"/>
    <lineage>
        <taxon>Eukaryota</taxon>
        <taxon>Fungi</taxon>
        <taxon>Dikarya</taxon>
        <taxon>Basidiomycota</taxon>
        <taxon>Ustilaginomycotina</taxon>
        <taxon>Exobasidiomycetes</taxon>
        <taxon>Entylomatales</taxon>
        <taxon>Entylomatales incertae sedis</taxon>
        <taxon>Tilletiopsis</taxon>
    </lineage>
</organism>
<keyword evidence="3" id="KW-1185">Reference proteome</keyword>